<dbReference type="EMBL" id="MU001675">
    <property type="protein sequence ID" value="KAF2459301.1"/>
    <property type="molecule type" value="Genomic_DNA"/>
</dbReference>
<dbReference type="AlphaFoldDB" id="A0A6A6P5M8"/>
<dbReference type="InterPro" id="IPR036291">
    <property type="entry name" value="NAD(P)-bd_dom_sf"/>
</dbReference>
<protein>
    <recommendedName>
        <fullName evidence="3">NAD-dependent epimerase/dehydratase domain-containing protein</fullName>
    </recommendedName>
</protein>
<sequence length="375" mass="40034">MANPNHNNLVLITGCTGHIGFSTLLSALRAGHRVRAAVRSSSKASALLSHPVLRPYTSRLTTAVVPDLTAPGAYRSAVRGTTHVIHIASPLTTGAPYSWEHAQKTFIQPAVRGTLELLEAARAEPRVRRVVITSSMVALVPLAQLEGRERRPASAGPVRPTDRIPLKPEPYETEFAAYAASKVAALREAEAFMARDPRPHFDVVHVHPSFVLGRNGMAAEPRASLRGTNGIALGMALGRHLGNVAGASAHVEDVAAVHVKALDAAAVPGGRSYIVSQRTRWEDVAATVRRRFADAVQKRLLVPTGSADTLDIELDASETEAIFGFAHRGIEDQVESVVGQYLELRAQKRAGMRKGAGGDQPRKAVGTCQQVGVNA</sequence>
<evidence type="ECO:0000256" key="2">
    <source>
        <dbReference type="ARBA" id="ARBA00023445"/>
    </source>
</evidence>
<dbReference type="InterPro" id="IPR001509">
    <property type="entry name" value="Epimerase_deHydtase"/>
</dbReference>
<dbReference type="Gene3D" id="3.40.50.720">
    <property type="entry name" value="NAD(P)-binding Rossmann-like Domain"/>
    <property type="match status" value="1"/>
</dbReference>
<feature type="domain" description="NAD-dependent epimerase/dehydratase" evidence="3">
    <location>
        <begin position="10"/>
        <end position="273"/>
    </location>
</feature>
<accession>A0A6A6P5M8</accession>
<dbReference type="Proteomes" id="UP000799766">
    <property type="component" value="Unassembled WGS sequence"/>
</dbReference>
<reference evidence="4" key="1">
    <citation type="journal article" date="2020" name="Stud. Mycol.">
        <title>101 Dothideomycetes genomes: a test case for predicting lifestyles and emergence of pathogens.</title>
        <authorList>
            <person name="Haridas S."/>
            <person name="Albert R."/>
            <person name="Binder M."/>
            <person name="Bloem J."/>
            <person name="Labutti K."/>
            <person name="Salamov A."/>
            <person name="Andreopoulos B."/>
            <person name="Baker S."/>
            <person name="Barry K."/>
            <person name="Bills G."/>
            <person name="Bluhm B."/>
            <person name="Cannon C."/>
            <person name="Castanera R."/>
            <person name="Culley D."/>
            <person name="Daum C."/>
            <person name="Ezra D."/>
            <person name="Gonzalez J."/>
            <person name="Henrissat B."/>
            <person name="Kuo A."/>
            <person name="Liang C."/>
            <person name="Lipzen A."/>
            <person name="Lutzoni F."/>
            <person name="Magnuson J."/>
            <person name="Mondo S."/>
            <person name="Nolan M."/>
            <person name="Ohm R."/>
            <person name="Pangilinan J."/>
            <person name="Park H.-J."/>
            <person name="Ramirez L."/>
            <person name="Alfaro M."/>
            <person name="Sun H."/>
            <person name="Tritt A."/>
            <person name="Yoshinaga Y."/>
            <person name="Zwiers L.-H."/>
            <person name="Turgeon B."/>
            <person name="Goodwin S."/>
            <person name="Spatafora J."/>
            <person name="Crous P."/>
            <person name="Grigoriev I."/>
        </authorList>
    </citation>
    <scope>NUCLEOTIDE SEQUENCE</scope>
    <source>
        <strain evidence="4">ATCC 16933</strain>
    </source>
</reference>
<organism evidence="4 5">
    <name type="scientific">Lineolata rhizophorae</name>
    <dbReference type="NCBI Taxonomy" id="578093"/>
    <lineage>
        <taxon>Eukaryota</taxon>
        <taxon>Fungi</taxon>
        <taxon>Dikarya</taxon>
        <taxon>Ascomycota</taxon>
        <taxon>Pezizomycotina</taxon>
        <taxon>Dothideomycetes</taxon>
        <taxon>Dothideomycetes incertae sedis</taxon>
        <taxon>Lineolatales</taxon>
        <taxon>Lineolataceae</taxon>
        <taxon>Lineolata</taxon>
    </lineage>
</organism>
<gene>
    <name evidence="4" type="ORF">BDY21DRAFT_337897</name>
</gene>
<evidence type="ECO:0000259" key="3">
    <source>
        <dbReference type="Pfam" id="PF01370"/>
    </source>
</evidence>
<dbReference type="Pfam" id="PF01370">
    <property type="entry name" value="Epimerase"/>
    <property type="match status" value="1"/>
</dbReference>
<dbReference type="GO" id="GO:0016616">
    <property type="term" value="F:oxidoreductase activity, acting on the CH-OH group of donors, NAD or NADP as acceptor"/>
    <property type="evidence" value="ECO:0007669"/>
    <property type="project" value="TreeGrafter"/>
</dbReference>
<evidence type="ECO:0000313" key="4">
    <source>
        <dbReference type="EMBL" id="KAF2459301.1"/>
    </source>
</evidence>
<dbReference type="PANTHER" id="PTHR10366">
    <property type="entry name" value="NAD DEPENDENT EPIMERASE/DEHYDRATASE"/>
    <property type="match status" value="1"/>
</dbReference>
<keyword evidence="5" id="KW-1185">Reference proteome</keyword>
<proteinExistence type="inferred from homology"/>
<evidence type="ECO:0000256" key="1">
    <source>
        <dbReference type="ARBA" id="ARBA00023002"/>
    </source>
</evidence>
<dbReference type="SUPFAM" id="SSF51735">
    <property type="entry name" value="NAD(P)-binding Rossmann-fold domains"/>
    <property type="match status" value="1"/>
</dbReference>
<name>A0A6A6P5M8_9PEZI</name>
<comment type="similarity">
    <text evidence="2">Belongs to the NAD(P)-dependent epimerase/dehydratase family. Dihydroflavonol-4-reductase subfamily.</text>
</comment>
<dbReference type="PANTHER" id="PTHR10366:SF564">
    <property type="entry name" value="STEROL-4-ALPHA-CARBOXYLATE 3-DEHYDROGENASE, DECARBOXYLATING"/>
    <property type="match status" value="1"/>
</dbReference>
<dbReference type="InterPro" id="IPR050425">
    <property type="entry name" value="NAD(P)_dehydrat-like"/>
</dbReference>
<evidence type="ECO:0000313" key="5">
    <source>
        <dbReference type="Proteomes" id="UP000799766"/>
    </source>
</evidence>
<keyword evidence="1" id="KW-0560">Oxidoreductase</keyword>
<dbReference type="OrthoDB" id="2735536at2759"/>